<dbReference type="InterPro" id="IPR051531">
    <property type="entry name" value="N-acetyltransferase"/>
</dbReference>
<reference evidence="5 6" key="1">
    <citation type="submission" date="2018-07" db="EMBL/GenBank/DDBJ databases">
        <title>New species, Clostridium PI-S10-A1B.</title>
        <authorList>
            <person name="Krishna G."/>
            <person name="Summeta K."/>
            <person name="Shikha S."/>
            <person name="Prabhu P.B."/>
            <person name="Suresh K."/>
        </authorList>
    </citation>
    <scope>NUCLEOTIDE SEQUENCE [LARGE SCALE GENOMIC DNA]</scope>
    <source>
        <strain evidence="5 6">PI-S10-A1B</strain>
    </source>
</reference>
<evidence type="ECO:0000313" key="6">
    <source>
        <dbReference type="Proteomes" id="UP000260680"/>
    </source>
</evidence>
<evidence type="ECO:0000256" key="2">
    <source>
        <dbReference type="ARBA" id="ARBA00023315"/>
    </source>
</evidence>
<sequence>MSKIKLEPWNREKCDKLSEICNHIDRSYLSNMIPDPYTVKDADYWLNIAEKHDGADGIFRAIIYNGEYVGNISIEKKQDVYSKDAEIGYYIRREYCSRGIATEAVRLACKEAFEKLDIVRITSLVFSANNASKRVLEKNGFVYEGEMKNAVFKNETIYNLCIYGKYR</sequence>
<protein>
    <submittedName>
        <fullName evidence="5">N-acetyltransferase</fullName>
    </submittedName>
</protein>
<comment type="caution">
    <text evidence="5">The sequence shown here is derived from an EMBL/GenBank/DDBJ whole genome shotgun (WGS) entry which is preliminary data.</text>
</comment>
<organism evidence="5 6">
    <name type="scientific">Lacrimispora amygdalina</name>
    <dbReference type="NCBI Taxonomy" id="253257"/>
    <lineage>
        <taxon>Bacteria</taxon>
        <taxon>Bacillati</taxon>
        <taxon>Bacillota</taxon>
        <taxon>Clostridia</taxon>
        <taxon>Lachnospirales</taxon>
        <taxon>Lachnospiraceae</taxon>
        <taxon>Lacrimispora</taxon>
    </lineage>
</organism>
<dbReference type="PROSITE" id="PS51186">
    <property type="entry name" value="GNAT"/>
    <property type="match status" value="1"/>
</dbReference>
<dbReference type="AlphaFoldDB" id="A0A3E2N4Z3"/>
<dbReference type="Pfam" id="PF13302">
    <property type="entry name" value="Acetyltransf_3"/>
    <property type="match status" value="1"/>
</dbReference>
<evidence type="ECO:0000256" key="1">
    <source>
        <dbReference type="ARBA" id="ARBA00022679"/>
    </source>
</evidence>
<gene>
    <name evidence="5" type="ORF">DS742_25980</name>
</gene>
<dbReference type="SUPFAM" id="SSF55729">
    <property type="entry name" value="Acyl-CoA N-acyltransferases (Nat)"/>
    <property type="match status" value="1"/>
</dbReference>
<dbReference type="Gene3D" id="3.40.630.30">
    <property type="match status" value="1"/>
</dbReference>
<dbReference type="EMBL" id="QOHO01000107">
    <property type="protein sequence ID" value="RFZ76058.1"/>
    <property type="molecule type" value="Genomic_DNA"/>
</dbReference>
<dbReference type="InterPro" id="IPR000182">
    <property type="entry name" value="GNAT_dom"/>
</dbReference>
<feature type="domain" description="N-acetyltransferase" evidence="4">
    <location>
        <begin position="12"/>
        <end position="167"/>
    </location>
</feature>
<dbReference type="Proteomes" id="UP000260680">
    <property type="component" value="Unassembled WGS sequence"/>
</dbReference>
<evidence type="ECO:0000259" key="4">
    <source>
        <dbReference type="PROSITE" id="PS51186"/>
    </source>
</evidence>
<evidence type="ECO:0000256" key="3">
    <source>
        <dbReference type="ARBA" id="ARBA00038502"/>
    </source>
</evidence>
<keyword evidence="1" id="KW-0808">Transferase</keyword>
<evidence type="ECO:0000313" key="5">
    <source>
        <dbReference type="EMBL" id="RFZ76058.1"/>
    </source>
</evidence>
<dbReference type="GO" id="GO:0016747">
    <property type="term" value="F:acyltransferase activity, transferring groups other than amino-acyl groups"/>
    <property type="evidence" value="ECO:0007669"/>
    <property type="project" value="InterPro"/>
</dbReference>
<dbReference type="OrthoDB" id="9785602at2"/>
<proteinExistence type="inferred from homology"/>
<dbReference type="PANTHER" id="PTHR43792">
    <property type="entry name" value="GNAT FAMILY, PUTATIVE (AFU_ORTHOLOGUE AFUA_3G00765)-RELATED-RELATED"/>
    <property type="match status" value="1"/>
</dbReference>
<dbReference type="PANTHER" id="PTHR43792:SF8">
    <property type="entry name" value="[RIBOSOMAL PROTEIN US5]-ALANINE N-ACETYLTRANSFERASE"/>
    <property type="match status" value="1"/>
</dbReference>
<keyword evidence="2" id="KW-0012">Acyltransferase</keyword>
<dbReference type="InterPro" id="IPR016181">
    <property type="entry name" value="Acyl_CoA_acyltransferase"/>
</dbReference>
<comment type="similarity">
    <text evidence="3">Belongs to the acetyltransferase family. RimJ subfamily.</text>
</comment>
<name>A0A3E2N4Z3_9FIRM</name>
<accession>A0A3E2N4Z3</accession>